<organism evidence="2">
    <name type="scientific">Cacopsylla melanoneura</name>
    <dbReference type="NCBI Taxonomy" id="428564"/>
    <lineage>
        <taxon>Eukaryota</taxon>
        <taxon>Metazoa</taxon>
        <taxon>Ecdysozoa</taxon>
        <taxon>Arthropoda</taxon>
        <taxon>Hexapoda</taxon>
        <taxon>Insecta</taxon>
        <taxon>Pterygota</taxon>
        <taxon>Neoptera</taxon>
        <taxon>Paraneoptera</taxon>
        <taxon>Hemiptera</taxon>
        <taxon>Sternorrhyncha</taxon>
        <taxon>Psylloidea</taxon>
        <taxon>Psyllidae</taxon>
        <taxon>Psyllinae</taxon>
        <taxon>Cacopsylla</taxon>
    </lineage>
</organism>
<name>A0A8D8WDA9_9HEMI</name>
<keyword evidence="1" id="KW-0472">Membrane</keyword>
<dbReference type="AlphaFoldDB" id="A0A8D8WDA9"/>
<feature type="transmembrane region" description="Helical" evidence="1">
    <location>
        <begin position="65"/>
        <end position="86"/>
    </location>
</feature>
<reference evidence="2" key="1">
    <citation type="submission" date="2021-05" db="EMBL/GenBank/DDBJ databases">
        <authorList>
            <person name="Alioto T."/>
            <person name="Alioto T."/>
            <person name="Gomez Garrido J."/>
        </authorList>
    </citation>
    <scope>NUCLEOTIDE SEQUENCE</scope>
</reference>
<sequence length="99" mass="11938">MSMVFSSSEFIQSKKMEAKKTPRLLAGYKIISVTISFMYGFWKIIKIISRQRGEEIKFENHERKLMFNGGTMFLFFHFYDHCYFAFHYFVRCCYICLHG</sequence>
<evidence type="ECO:0000256" key="1">
    <source>
        <dbReference type="SAM" id="Phobius"/>
    </source>
</evidence>
<feature type="transmembrane region" description="Helical" evidence="1">
    <location>
        <begin position="26"/>
        <end position="45"/>
    </location>
</feature>
<protein>
    <submittedName>
        <fullName evidence="2">Uncharacterized protein</fullName>
    </submittedName>
</protein>
<accession>A0A8D8WDA9</accession>
<evidence type="ECO:0000313" key="2">
    <source>
        <dbReference type="EMBL" id="CAG6654738.1"/>
    </source>
</evidence>
<proteinExistence type="predicted"/>
<keyword evidence="1" id="KW-0812">Transmembrane</keyword>
<dbReference type="EMBL" id="HBUF01178864">
    <property type="protein sequence ID" value="CAG6654738.1"/>
    <property type="molecule type" value="Transcribed_RNA"/>
</dbReference>
<keyword evidence="1" id="KW-1133">Transmembrane helix</keyword>